<dbReference type="EC" id="3.2.1.23" evidence="2"/>
<organism evidence="6">
    <name type="scientific">termite gut metagenome</name>
    <dbReference type="NCBI Taxonomy" id="433724"/>
    <lineage>
        <taxon>unclassified sequences</taxon>
        <taxon>metagenomes</taxon>
        <taxon>organismal metagenomes</taxon>
    </lineage>
</organism>
<dbReference type="Gene3D" id="2.70.98.10">
    <property type="match status" value="1"/>
</dbReference>
<dbReference type="SUPFAM" id="SSF74650">
    <property type="entry name" value="Galactose mutarotase-like"/>
    <property type="match status" value="1"/>
</dbReference>
<dbReference type="PANTHER" id="PTHR46323:SF2">
    <property type="entry name" value="BETA-GALACTOSIDASE"/>
    <property type="match status" value="1"/>
</dbReference>
<evidence type="ECO:0000313" key="6">
    <source>
        <dbReference type="EMBL" id="KAA6309716.1"/>
    </source>
</evidence>
<dbReference type="EMBL" id="SNRY01007806">
    <property type="protein sequence ID" value="KAA6309716.1"/>
    <property type="molecule type" value="Genomic_DNA"/>
</dbReference>
<dbReference type="SMART" id="SM01038">
    <property type="entry name" value="Bgal_small_N"/>
    <property type="match status" value="1"/>
</dbReference>
<name>A0A5J4PJG6_9ZZZZ</name>
<keyword evidence="3 6" id="KW-0378">Hydrolase</keyword>
<dbReference type="InterPro" id="IPR014718">
    <property type="entry name" value="GH-type_carb-bd"/>
</dbReference>
<sequence length="254" mass="28485">MPIRGTSNILLIALSDSANGVCVAVCAASDWAVSTTSSDIEFIFNKQKGTATSYKINGFEYFNEAFGMQPNFWRAPTDNDYGDGEPMRLQIWKQSSKNFKVSDCSVKSEDKNVVLTVCYNLAAGNNYIVTYKVYPSGIIHVSNKFTPLTDVKVVETAQSEAAQTATHTPLAESDRAINKILEVPRIGIRFRLPEQMNNIQYFGRGPEENYSDRYKGTVVGLYRTTVEDMYVPYVRPQENGHRTDTRWMAATTHS</sequence>
<dbReference type="InterPro" id="IPR011013">
    <property type="entry name" value="Gal_mutarotase_sf_dom"/>
</dbReference>
<gene>
    <name evidence="6" type="ORF">EZS27_038849</name>
</gene>
<dbReference type="InterPro" id="IPR004199">
    <property type="entry name" value="B-gal_small/dom_5"/>
</dbReference>
<protein>
    <recommendedName>
        <fullName evidence="2">beta-galactosidase</fullName>
        <ecNumber evidence="2">3.2.1.23</ecNumber>
    </recommendedName>
</protein>
<dbReference type="GO" id="GO:0030246">
    <property type="term" value="F:carbohydrate binding"/>
    <property type="evidence" value="ECO:0007669"/>
    <property type="project" value="InterPro"/>
</dbReference>
<dbReference type="GO" id="GO:0004565">
    <property type="term" value="F:beta-galactosidase activity"/>
    <property type="evidence" value="ECO:0007669"/>
    <property type="project" value="UniProtKB-EC"/>
</dbReference>
<accession>A0A5J4PJG6</accession>
<reference evidence="6" key="1">
    <citation type="submission" date="2019-03" db="EMBL/GenBank/DDBJ databases">
        <title>Single cell metagenomics reveals metabolic interactions within the superorganism composed of flagellate Streblomastix strix and complex community of Bacteroidetes bacteria on its surface.</title>
        <authorList>
            <person name="Treitli S.C."/>
            <person name="Kolisko M."/>
            <person name="Husnik F."/>
            <person name="Keeling P."/>
            <person name="Hampl V."/>
        </authorList>
    </citation>
    <scope>NUCLEOTIDE SEQUENCE</scope>
    <source>
        <strain evidence="6">STM</strain>
    </source>
</reference>
<proteinExistence type="predicted"/>
<feature type="domain" description="Beta galactosidase small chain/" evidence="5">
    <location>
        <begin position="34"/>
        <end position="254"/>
    </location>
</feature>
<dbReference type="GO" id="GO:0009341">
    <property type="term" value="C:beta-galactosidase complex"/>
    <property type="evidence" value="ECO:0007669"/>
    <property type="project" value="InterPro"/>
</dbReference>
<dbReference type="Pfam" id="PF02929">
    <property type="entry name" value="Bgal_small_N"/>
    <property type="match status" value="1"/>
</dbReference>
<evidence type="ECO:0000256" key="1">
    <source>
        <dbReference type="ARBA" id="ARBA00001412"/>
    </source>
</evidence>
<evidence type="ECO:0000256" key="2">
    <source>
        <dbReference type="ARBA" id="ARBA00012756"/>
    </source>
</evidence>
<evidence type="ECO:0000256" key="3">
    <source>
        <dbReference type="ARBA" id="ARBA00022801"/>
    </source>
</evidence>
<dbReference type="AlphaFoldDB" id="A0A5J4PJG6"/>
<dbReference type="GO" id="GO:0005990">
    <property type="term" value="P:lactose catabolic process"/>
    <property type="evidence" value="ECO:0007669"/>
    <property type="project" value="TreeGrafter"/>
</dbReference>
<keyword evidence="4 6" id="KW-0326">Glycosidase</keyword>
<comment type="caution">
    <text evidence="6">The sequence shown here is derived from an EMBL/GenBank/DDBJ whole genome shotgun (WGS) entry which is preliminary data.</text>
</comment>
<dbReference type="PANTHER" id="PTHR46323">
    <property type="entry name" value="BETA-GALACTOSIDASE"/>
    <property type="match status" value="1"/>
</dbReference>
<comment type="catalytic activity">
    <reaction evidence="1">
        <text>Hydrolysis of terminal non-reducing beta-D-galactose residues in beta-D-galactosides.</text>
        <dbReference type="EC" id="3.2.1.23"/>
    </reaction>
</comment>
<dbReference type="InterPro" id="IPR050347">
    <property type="entry name" value="Bact_Beta-galactosidase"/>
</dbReference>
<feature type="non-terminal residue" evidence="6">
    <location>
        <position position="254"/>
    </location>
</feature>
<evidence type="ECO:0000259" key="5">
    <source>
        <dbReference type="SMART" id="SM01038"/>
    </source>
</evidence>
<evidence type="ECO:0000256" key="4">
    <source>
        <dbReference type="ARBA" id="ARBA00023295"/>
    </source>
</evidence>